<proteinExistence type="predicted"/>
<feature type="coiled-coil region" evidence="1">
    <location>
        <begin position="224"/>
        <end position="298"/>
    </location>
</feature>
<dbReference type="Proteomes" id="UP000199702">
    <property type="component" value="Unassembled WGS sequence"/>
</dbReference>
<gene>
    <name evidence="2" type="ORF">SAMN05660918_1235</name>
</gene>
<dbReference type="EMBL" id="FNYA01000002">
    <property type="protein sequence ID" value="SEI63751.1"/>
    <property type="molecule type" value="Genomic_DNA"/>
</dbReference>
<dbReference type="OrthoDB" id="8563833at2"/>
<dbReference type="STRING" id="402734.SAMN05660918_1235"/>
<evidence type="ECO:0000256" key="1">
    <source>
        <dbReference type="SAM" id="Coils"/>
    </source>
</evidence>
<evidence type="ECO:0000313" key="3">
    <source>
        <dbReference type="Proteomes" id="UP000199702"/>
    </source>
</evidence>
<sequence length="1214" mass="138725">MSTSNSPQTLFRFVSLRNPNLAENSEKNFKFIFRPLSITGFFDQVTSNSSDAKFKALINLANSFSANAIKTVDELDKEEFSALLKIGKSLYSNNKLSSTELKLAKDFHTKLKSNNEALKKLWDNLIYQYITQNNFYIKEAIAHILKAYHIGFVQTQTSNEELSRINGENYLTPAYNSKIVLPQFLFQENNILISKRASSTKELSESDNQLLQINLEKQESLYSRELDNQNLKVLKEELKNIENSEGRISDKLYNQSYSKYQKENGGKIAKYQNQLEIIQELEENKASDEEIKKAYELLKTYEYPTFEFENKKPLNWDDLYSNLTEESFALFLENFTNAKTVIKEPIDFSNAEISIVSNDEISIDDSIISINYDDFSEIHNEIDTMTQALNTSVLSDSVLSQDEFINIGNVLIPVSSDPIITSFTHLSYILRATNTRTLFITNRGFVTFQIQLENSSWNISHATISAQTNLGAQNETFSNLNVVNNTLTFPQFLINKFRTISNLSIQIFFANGRESVLQLNNIVVNQDIKGILTLKPIKEELPIDTNPTEPNPVSGKHFGLKRLGVAEYMKVVQTVHAYVPGEVSNIENVMASELRHKSINELTRIEDTTTTSKSQEVEKISDTTKTNRAEMQTEVARELEKQQSFQAHANFTYDAKAYKLDIGTAFATNNSQFISNRQAVTKAQEVTERAMERVQSKITEERILKIIQEVSLTNVHEFDNRGGLSETRPQHITGVYRWVDKKMKNQIFNYGKRTMFEFMIPEPAKLHRLAYANVDTLKAPVDPRKAPAPHTMPNSNSSTKALLEYWANVYGVSLTEEPQNKEQILKANGSPHSEGGGVFYDSNLEILENYEAKSAVLNWYFTKQRNRSGWFEGNYTLTAHFNISNLKGQYIYYNTQGSSRSGSNTIAGLNLSETFNYKVHGQNIGDFSVEIKLQCQPKVSFFNAWKLENFNAIIAAYKVELEEYKAEKARIDAERKANEENQKEAQANFYRIIENDVLKHNCIAYLLQNYLITLGQSFTEGDKMLNFKVNLSDDLDKYTATAKFLEQAFEWSIMDYTFYPYYWADRKMWQEMYLTENIDTLFRGFLQAGLARVIVTVKPGFEEAVQYFLTTGKVWMGGETPIIGDPLYVSIMQEMQDPTGIPQGNYWITRIPTTLTILQAKSTGLEVDQPLPIFPESEPEKCENPTELETQTAFIADDVQMVGSERSTTLYPSN</sequence>
<dbReference type="RefSeq" id="WP_091309782.1">
    <property type="nucleotide sequence ID" value="NZ_CBCSJU010000002.1"/>
</dbReference>
<evidence type="ECO:0000313" key="2">
    <source>
        <dbReference type="EMBL" id="SEI63751.1"/>
    </source>
</evidence>
<accession>A0A1H6S730</accession>
<keyword evidence="3" id="KW-1185">Reference proteome</keyword>
<protein>
    <submittedName>
        <fullName evidence="2">Uncharacterized protein</fullName>
    </submittedName>
</protein>
<name>A0A1H6S730_9FLAO</name>
<organism evidence="2 3">
    <name type="scientific">Flavobacterium terrigena</name>
    <dbReference type="NCBI Taxonomy" id="402734"/>
    <lineage>
        <taxon>Bacteria</taxon>
        <taxon>Pseudomonadati</taxon>
        <taxon>Bacteroidota</taxon>
        <taxon>Flavobacteriia</taxon>
        <taxon>Flavobacteriales</taxon>
        <taxon>Flavobacteriaceae</taxon>
        <taxon>Flavobacterium</taxon>
    </lineage>
</organism>
<reference evidence="3" key="1">
    <citation type="submission" date="2016-10" db="EMBL/GenBank/DDBJ databases">
        <authorList>
            <person name="Varghese N."/>
            <person name="Submissions S."/>
        </authorList>
    </citation>
    <scope>NUCLEOTIDE SEQUENCE [LARGE SCALE GENOMIC DNA]</scope>
    <source>
        <strain evidence="3">DSM 17934</strain>
    </source>
</reference>
<dbReference type="AlphaFoldDB" id="A0A1H6S730"/>
<keyword evidence="1" id="KW-0175">Coiled coil</keyword>
<feature type="coiled-coil region" evidence="1">
    <location>
        <begin position="947"/>
        <end position="988"/>
    </location>
</feature>